<name>A0AAV4NPB8_CAEEX</name>
<proteinExistence type="predicted"/>
<sequence length="144" mass="16505">MMIPTSTEGRSTFELHEFADMAEKALSLELKCGRRPMRMNSDKDSFLYWDVREAFGNFCLIPPTYRATPEVTPCVFQVALSTVQLAKLVCHAHFSTSPTSLCLELRWLVAVLAKYADSEWASAENRFRKERCLTEMHSPKGCYR</sequence>
<protein>
    <submittedName>
        <fullName evidence="1">Uncharacterized protein</fullName>
    </submittedName>
</protein>
<dbReference type="Proteomes" id="UP001054945">
    <property type="component" value="Unassembled WGS sequence"/>
</dbReference>
<dbReference type="AlphaFoldDB" id="A0AAV4NPB8"/>
<keyword evidence="2" id="KW-1185">Reference proteome</keyword>
<reference evidence="1 2" key="1">
    <citation type="submission" date="2021-06" db="EMBL/GenBank/DDBJ databases">
        <title>Caerostris extrusa draft genome.</title>
        <authorList>
            <person name="Kono N."/>
            <person name="Arakawa K."/>
        </authorList>
    </citation>
    <scope>NUCLEOTIDE SEQUENCE [LARGE SCALE GENOMIC DNA]</scope>
</reference>
<dbReference type="EMBL" id="BPLR01003568">
    <property type="protein sequence ID" value="GIX86145.1"/>
    <property type="molecule type" value="Genomic_DNA"/>
</dbReference>
<accession>A0AAV4NPB8</accession>
<organism evidence="1 2">
    <name type="scientific">Caerostris extrusa</name>
    <name type="common">Bark spider</name>
    <name type="synonym">Caerostris bankana</name>
    <dbReference type="NCBI Taxonomy" id="172846"/>
    <lineage>
        <taxon>Eukaryota</taxon>
        <taxon>Metazoa</taxon>
        <taxon>Ecdysozoa</taxon>
        <taxon>Arthropoda</taxon>
        <taxon>Chelicerata</taxon>
        <taxon>Arachnida</taxon>
        <taxon>Araneae</taxon>
        <taxon>Araneomorphae</taxon>
        <taxon>Entelegynae</taxon>
        <taxon>Araneoidea</taxon>
        <taxon>Araneidae</taxon>
        <taxon>Caerostris</taxon>
    </lineage>
</organism>
<gene>
    <name evidence="1" type="ORF">CEXT_438181</name>
</gene>
<evidence type="ECO:0000313" key="1">
    <source>
        <dbReference type="EMBL" id="GIX86145.1"/>
    </source>
</evidence>
<comment type="caution">
    <text evidence="1">The sequence shown here is derived from an EMBL/GenBank/DDBJ whole genome shotgun (WGS) entry which is preliminary data.</text>
</comment>
<evidence type="ECO:0000313" key="2">
    <source>
        <dbReference type="Proteomes" id="UP001054945"/>
    </source>
</evidence>